<dbReference type="PANTHER" id="PTHR11877:SF46">
    <property type="entry name" value="TYPE III POLYKETIDE SYNTHASE A"/>
    <property type="match status" value="1"/>
</dbReference>
<evidence type="ECO:0000259" key="3">
    <source>
        <dbReference type="Pfam" id="PF00195"/>
    </source>
</evidence>
<dbReference type="RefSeq" id="WP_350716791.1">
    <property type="nucleotide sequence ID" value="NZ_JBEPCO010000005.1"/>
</dbReference>
<dbReference type="Proteomes" id="UP001490330">
    <property type="component" value="Unassembled WGS sequence"/>
</dbReference>
<evidence type="ECO:0000256" key="1">
    <source>
        <dbReference type="ARBA" id="ARBA00005531"/>
    </source>
</evidence>
<keyword evidence="6" id="KW-1185">Reference proteome</keyword>
<evidence type="ECO:0000313" key="5">
    <source>
        <dbReference type="EMBL" id="MER6905089.1"/>
    </source>
</evidence>
<dbReference type="PIRSF" id="PIRSF000451">
    <property type="entry name" value="PKS_III"/>
    <property type="match status" value="1"/>
</dbReference>
<dbReference type="InterPro" id="IPR001099">
    <property type="entry name" value="Chalcone/stilbene_synt_N"/>
</dbReference>
<dbReference type="EMBL" id="JBEPCV010000012">
    <property type="protein sequence ID" value="MER6905089.1"/>
    <property type="molecule type" value="Genomic_DNA"/>
</dbReference>
<evidence type="ECO:0000259" key="4">
    <source>
        <dbReference type="Pfam" id="PF02797"/>
    </source>
</evidence>
<proteinExistence type="inferred from homology"/>
<evidence type="ECO:0000256" key="2">
    <source>
        <dbReference type="ARBA" id="ARBA00022679"/>
    </source>
</evidence>
<dbReference type="PANTHER" id="PTHR11877">
    <property type="entry name" value="HYDROXYMETHYLGLUTARYL-COA SYNTHASE"/>
    <property type="match status" value="1"/>
</dbReference>
<reference evidence="5 6" key="1">
    <citation type="submission" date="2024-06" db="EMBL/GenBank/DDBJ databases">
        <title>The Natural Products Discovery Center: Release of the First 8490 Sequenced Strains for Exploring Actinobacteria Biosynthetic Diversity.</title>
        <authorList>
            <person name="Kalkreuter E."/>
            <person name="Kautsar S.A."/>
            <person name="Yang D."/>
            <person name="Bader C.D."/>
            <person name="Teijaro C.N."/>
            <person name="Fluegel L."/>
            <person name="Davis C.M."/>
            <person name="Simpson J.R."/>
            <person name="Lauterbach L."/>
            <person name="Steele A.D."/>
            <person name="Gui C."/>
            <person name="Meng S."/>
            <person name="Li G."/>
            <person name="Viehrig K."/>
            <person name="Ye F."/>
            <person name="Su P."/>
            <person name="Kiefer A.F."/>
            <person name="Nichols A."/>
            <person name="Cepeda A.J."/>
            <person name="Yan W."/>
            <person name="Fan B."/>
            <person name="Jiang Y."/>
            <person name="Adhikari A."/>
            <person name="Zheng C.-J."/>
            <person name="Schuster L."/>
            <person name="Cowan T.M."/>
            <person name="Smanski M.J."/>
            <person name="Chevrette M.G."/>
            <person name="De Carvalho L.P.S."/>
            <person name="Shen B."/>
        </authorList>
    </citation>
    <scope>NUCLEOTIDE SEQUENCE [LARGE SCALE GENOMIC DNA]</scope>
    <source>
        <strain evidence="5 6">NPDC000632</strain>
    </source>
</reference>
<gene>
    <name evidence="5" type="ORF">ABT322_15175</name>
</gene>
<evidence type="ECO:0000313" key="6">
    <source>
        <dbReference type="Proteomes" id="UP001490330"/>
    </source>
</evidence>
<comment type="similarity">
    <text evidence="1">Belongs to the thiolase-like superfamily. Chalcone/stilbene synthases family.</text>
</comment>
<dbReference type="Pfam" id="PF02797">
    <property type="entry name" value="Chal_sti_synt_C"/>
    <property type="match status" value="1"/>
</dbReference>
<dbReference type="InterPro" id="IPR011141">
    <property type="entry name" value="Polyketide_synthase_type-III"/>
</dbReference>
<protein>
    <submittedName>
        <fullName evidence="5">PhlD</fullName>
    </submittedName>
</protein>
<sequence length="357" mass="38236">MPAHIGRPVVRLACHRITTAALHEHIRTTYRHPDDPARDHPRVALWRRLINNTGVQQRWWTRPLEEVTAPSGIGRRTEVAFNDALGLGEHAAREAMATVGLNAADIDAIATSHTTSYSVPNLDVHLVERLGLRPDVSRMPLATLACSGGAQALIRAVDYTTARPGTRVLVVVAETLSTIYHQSESTPQSMMYRALFGDSAAACVVTGVTKSTAADLPSGFVAFDPFELVMPNSLDRYWGVVDEEGLHFASTKAAASAAPHALPYLVDWLDERPLEWAAIHPGGPRIIDDVITGVGLNVSKDGRHSHASLAENGNLGGAAVLDVLRRTHDDQPAPGAPGALAAFGPGFTVAALYGTWT</sequence>
<dbReference type="Pfam" id="PF00195">
    <property type="entry name" value="Chal_sti_synt_N"/>
    <property type="match status" value="1"/>
</dbReference>
<dbReference type="SUPFAM" id="SSF53901">
    <property type="entry name" value="Thiolase-like"/>
    <property type="match status" value="2"/>
</dbReference>
<comment type="caution">
    <text evidence="5">The sequence shown here is derived from an EMBL/GenBank/DDBJ whole genome shotgun (WGS) entry which is preliminary data.</text>
</comment>
<dbReference type="InterPro" id="IPR016039">
    <property type="entry name" value="Thiolase-like"/>
</dbReference>
<name>A0ABV1VF14_9ACTN</name>
<accession>A0ABV1VF14</accession>
<organism evidence="5 6">
    <name type="scientific">Streptomyces flaveolus</name>
    <dbReference type="NCBI Taxonomy" id="67297"/>
    <lineage>
        <taxon>Bacteria</taxon>
        <taxon>Bacillati</taxon>
        <taxon>Actinomycetota</taxon>
        <taxon>Actinomycetes</taxon>
        <taxon>Kitasatosporales</taxon>
        <taxon>Streptomycetaceae</taxon>
        <taxon>Streptomyces</taxon>
    </lineage>
</organism>
<keyword evidence="2" id="KW-0808">Transferase</keyword>
<dbReference type="InterPro" id="IPR012328">
    <property type="entry name" value="Chalcone/stilbene_synt_C"/>
</dbReference>
<feature type="domain" description="Chalcone/stilbene synthase C-terminal" evidence="4">
    <location>
        <begin position="276"/>
        <end position="352"/>
    </location>
</feature>
<feature type="domain" description="Chalcone/stilbene synthase N-terminal" evidence="3">
    <location>
        <begin position="72"/>
        <end position="205"/>
    </location>
</feature>
<dbReference type="Gene3D" id="3.40.47.10">
    <property type="match status" value="2"/>
</dbReference>